<name>A0A9P7JCU4_9AGAM</name>
<evidence type="ECO:0000256" key="1">
    <source>
        <dbReference type="SAM" id="Phobius"/>
    </source>
</evidence>
<protein>
    <submittedName>
        <fullName evidence="2">Uncharacterized protein</fullName>
    </submittedName>
</protein>
<comment type="caution">
    <text evidence="2">The sequence shown here is derived from an EMBL/GenBank/DDBJ whole genome shotgun (WGS) entry which is preliminary data.</text>
</comment>
<keyword evidence="3" id="KW-1185">Reference proteome</keyword>
<evidence type="ECO:0000313" key="3">
    <source>
        <dbReference type="Proteomes" id="UP000807769"/>
    </source>
</evidence>
<gene>
    <name evidence="2" type="ORF">BJ212DRAFT_1462802</name>
</gene>
<dbReference type="Proteomes" id="UP000807769">
    <property type="component" value="Unassembled WGS sequence"/>
</dbReference>
<feature type="transmembrane region" description="Helical" evidence="1">
    <location>
        <begin position="28"/>
        <end position="47"/>
    </location>
</feature>
<keyword evidence="1" id="KW-0472">Membrane</keyword>
<keyword evidence="1" id="KW-0812">Transmembrane</keyword>
<feature type="transmembrane region" description="Helical" evidence="1">
    <location>
        <begin position="85"/>
        <end position="107"/>
    </location>
</feature>
<reference evidence="2" key="1">
    <citation type="journal article" date="2020" name="New Phytol.">
        <title>Comparative genomics reveals dynamic genome evolution in host specialist ectomycorrhizal fungi.</title>
        <authorList>
            <person name="Lofgren L.A."/>
            <person name="Nguyen N.H."/>
            <person name="Vilgalys R."/>
            <person name="Ruytinx J."/>
            <person name="Liao H.L."/>
            <person name="Branco S."/>
            <person name="Kuo A."/>
            <person name="LaButti K."/>
            <person name="Lipzen A."/>
            <person name="Andreopoulos W."/>
            <person name="Pangilinan J."/>
            <person name="Riley R."/>
            <person name="Hundley H."/>
            <person name="Na H."/>
            <person name="Barry K."/>
            <person name="Grigoriev I.V."/>
            <person name="Stajich J.E."/>
            <person name="Kennedy P.G."/>
        </authorList>
    </citation>
    <scope>NUCLEOTIDE SEQUENCE</scope>
    <source>
        <strain evidence="2">MN1</strain>
    </source>
</reference>
<sequence>MDINLTRLAGELKIAIILCSSVYYRLEVAGSVSHGIAIVCTVFRLVYRVWTHRIWWEDAWAAISLISDVVCLACIWIPYTDLPSWVLAVALTSVLWAARMSVIFCIIRIANHSGRKVHIWITHLIAVSFACMWVALLIQKVTVCLFHACQMSEPVAISQLITDVIADSSLAAAPLQLWKNVGLSRSRKILVLSSFGASIIITAITIPHAIILFKPVTETTLIFAHVKAAVSLIICNILVIVTFAYRVLSKETCDLDQSFTSPDCSRVSS</sequence>
<dbReference type="OrthoDB" id="444631at2759"/>
<dbReference type="GeneID" id="64632952"/>
<dbReference type="EMBL" id="JABBWG010000019">
    <property type="protein sequence ID" value="KAG1815171.1"/>
    <property type="molecule type" value="Genomic_DNA"/>
</dbReference>
<feature type="transmembrane region" description="Helical" evidence="1">
    <location>
        <begin position="189"/>
        <end position="210"/>
    </location>
</feature>
<evidence type="ECO:0000313" key="2">
    <source>
        <dbReference type="EMBL" id="KAG1815171.1"/>
    </source>
</evidence>
<dbReference type="RefSeq" id="XP_041192308.1">
    <property type="nucleotide sequence ID" value="XM_041338936.1"/>
</dbReference>
<accession>A0A9P7JCU4</accession>
<feature type="transmembrane region" description="Helical" evidence="1">
    <location>
        <begin position="119"/>
        <end position="136"/>
    </location>
</feature>
<proteinExistence type="predicted"/>
<keyword evidence="1" id="KW-1133">Transmembrane helix</keyword>
<feature type="transmembrane region" description="Helical" evidence="1">
    <location>
        <begin position="222"/>
        <end position="245"/>
    </location>
</feature>
<organism evidence="2 3">
    <name type="scientific">Suillus subaureus</name>
    <dbReference type="NCBI Taxonomy" id="48587"/>
    <lineage>
        <taxon>Eukaryota</taxon>
        <taxon>Fungi</taxon>
        <taxon>Dikarya</taxon>
        <taxon>Basidiomycota</taxon>
        <taxon>Agaricomycotina</taxon>
        <taxon>Agaricomycetes</taxon>
        <taxon>Agaricomycetidae</taxon>
        <taxon>Boletales</taxon>
        <taxon>Suillineae</taxon>
        <taxon>Suillaceae</taxon>
        <taxon>Suillus</taxon>
    </lineage>
</organism>
<dbReference type="AlphaFoldDB" id="A0A9P7JCU4"/>
<feature type="transmembrane region" description="Helical" evidence="1">
    <location>
        <begin position="59"/>
        <end position="79"/>
    </location>
</feature>